<dbReference type="GeneID" id="81427896"/>
<protein>
    <submittedName>
        <fullName evidence="3">Uncharacterized protein</fullName>
    </submittedName>
</protein>
<dbReference type="GO" id="GO:0005634">
    <property type="term" value="C:nucleus"/>
    <property type="evidence" value="ECO:0007669"/>
    <property type="project" value="TreeGrafter"/>
</dbReference>
<dbReference type="AlphaFoldDB" id="A0A9W9HXW0"/>
<dbReference type="GO" id="GO:1990432">
    <property type="term" value="P:siRNA 3'-end processing"/>
    <property type="evidence" value="ECO:0007669"/>
    <property type="project" value="TreeGrafter"/>
</dbReference>
<dbReference type="GO" id="GO:1990431">
    <property type="term" value="P:priRNA 3'-end processing"/>
    <property type="evidence" value="ECO:0007669"/>
    <property type="project" value="TreeGrafter"/>
</dbReference>
<sequence>MDLTAANFANYLPWVLHELSSCCFVALDLEMSGIALSVRNQGFKTLQKHYENNKAAAEKYQVLQVGLTVCHEDKKNASYVLRPYNVDLNPILDRNLDVNRDCTFMGWSMEFLIGNKFDVSAIFRQGVRYLSREEEIEARDQAARRWAPRDPLEDAQLSNEETVGFLQAVRREIDNWIARGATRSAYLNIPPQTTSQRKPHQTLPSQLNNMQKWLVHHLVETEYPNIKSRGMPTFVQVEQHNRENMAFDERMKESNLRIRKHVGFRWIAEALAGGDLSDLEPTTFKALMPNIENPSFTVKELSDRLKKRLLENQPILIGHNSFTDMVFFYSCFLGPLPDTVEEFTFLIHQTFPMLIDTKYLATHDCDAMNAASSLEELNKTLAKISSPKIDVDSIHSKYLYRRSAHEAGYDSMLTAIAFIKLSVQLQRGKFPKGKRGRLEDMVIGLANNPLPTSAVLELFPSSVPSASEHRFRDFFDTEDEEGEAEEKPPMPAAPPGAVSPIPLANTGSEEVDTMVRHGLLIPRLDSEFWRVYGNRLRVFGTKEKVVYFGEDGGANERIEMQHWLGQD</sequence>
<evidence type="ECO:0000313" key="3">
    <source>
        <dbReference type="EMBL" id="KAJ5159591.1"/>
    </source>
</evidence>
<dbReference type="EMBL" id="JAPQKN010000004">
    <property type="protein sequence ID" value="KAJ5159591.1"/>
    <property type="molecule type" value="Genomic_DNA"/>
</dbReference>
<keyword evidence="4" id="KW-1185">Reference proteome</keyword>
<dbReference type="GO" id="GO:0000289">
    <property type="term" value="P:nuclear-transcribed mRNA poly(A) tail shortening"/>
    <property type="evidence" value="ECO:0007669"/>
    <property type="project" value="TreeGrafter"/>
</dbReference>
<dbReference type="GO" id="GO:0003723">
    <property type="term" value="F:RNA binding"/>
    <property type="evidence" value="ECO:0007669"/>
    <property type="project" value="TreeGrafter"/>
</dbReference>
<dbReference type="InterPro" id="IPR051181">
    <property type="entry name" value="CAF1_poly(A)_ribonucleases"/>
</dbReference>
<dbReference type="InterPro" id="IPR036397">
    <property type="entry name" value="RNaseH_sf"/>
</dbReference>
<reference evidence="3" key="2">
    <citation type="journal article" date="2023" name="IMA Fungus">
        <title>Comparative genomic study of the Penicillium genus elucidates a diverse pangenome and 15 lateral gene transfer events.</title>
        <authorList>
            <person name="Petersen C."/>
            <person name="Sorensen T."/>
            <person name="Nielsen M.R."/>
            <person name="Sondergaard T.E."/>
            <person name="Sorensen J.L."/>
            <person name="Fitzpatrick D.A."/>
            <person name="Frisvad J.C."/>
            <person name="Nielsen K.L."/>
        </authorList>
    </citation>
    <scope>NUCLEOTIDE SEQUENCE</scope>
    <source>
        <strain evidence="3">IBT 26290</strain>
    </source>
</reference>
<evidence type="ECO:0000313" key="4">
    <source>
        <dbReference type="Proteomes" id="UP001149163"/>
    </source>
</evidence>
<dbReference type="GO" id="GO:0000175">
    <property type="term" value="F:3'-5'-RNA exonuclease activity"/>
    <property type="evidence" value="ECO:0007669"/>
    <property type="project" value="TreeGrafter"/>
</dbReference>
<feature type="region of interest" description="Disordered" evidence="2">
    <location>
        <begin position="478"/>
        <end position="505"/>
    </location>
</feature>
<dbReference type="InterPro" id="IPR006941">
    <property type="entry name" value="RNase_CAF1"/>
</dbReference>
<accession>A0A9W9HXW0</accession>
<dbReference type="InterPro" id="IPR012337">
    <property type="entry name" value="RNaseH-like_sf"/>
</dbReference>
<evidence type="ECO:0000256" key="2">
    <source>
        <dbReference type="SAM" id="MobiDB-lite"/>
    </source>
</evidence>
<evidence type="ECO:0000256" key="1">
    <source>
        <dbReference type="ARBA" id="ARBA00008372"/>
    </source>
</evidence>
<dbReference type="OrthoDB" id="1432093at2759"/>
<dbReference type="Gene3D" id="3.30.420.10">
    <property type="entry name" value="Ribonuclease H-like superfamily/Ribonuclease H"/>
    <property type="match status" value="2"/>
</dbReference>
<reference evidence="3" key="1">
    <citation type="submission" date="2022-11" db="EMBL/GenBank/DDBJ databases">
        <authorList>
            <person name="Petersen C."/>
        </authorList>
    </citation>
    <scope>NUCLEOTIDE SEQUENCE</scope>
    <source>
        <strain evidence="3">IBT 26290</strain>
    </source>
</reference>
<name>A0A9W9HXW0_9EURO</name>
<gene>
    <name evidence="3" type="ORF">N7482_006595</name>
</gene>
<comment type="caution">
    <text evidence="3">The sequence shown here is derived from an EMBL/GenBank/DDBJ whole genome shotgun (WGS) entry which is preliminary data.</text>
</comment>
<dbReference type="Proteomes" id="UP001149163">
    <property type="component" value="Unassembled WGS sequence"/>
</dbReference>
<dbReference type="SUPFAM" id="SSF53098">
    <property type="entry name" value="Ribonuclease H-like"/>
    <property type="match status" value="1"/>
</dbReference>
<proteinExistence type="inferred from homology"/>
<dbReference type="RefSeq" id="XP_056541149.1">
    <property type="nucleotide sequence ID" value="XM_056688720.1"/>
</dbReference>
<comment type="similarity">
    <text evidence="1">Belongs to the CAF1 family.</text>
</comment>
<dbReference type="PANTHER" id="PTHR15092:SF22">
    <property type="entry name" value="POLY(A)-SPECIFIC RIBONUCLEASE PNLDC1"/>
    <property type="match status" value="1"/>
</dbReference>
<dbReference type="PANTHER" id="PTHR15092">
    <property type="entry name" value="POLY A -SPECIFIC RIBONUCLEASE/TARGET OF EGR1, MEMBER 1"/>
    <property type="match status" value="1"/>
</dbReference>
<dbReference type="Pfam" id="PF04857">
    <property type="entry name" value="CAF1"/>
    <property type="match status" value="1"/>
</dbReference>
<organism evidence="3 4">
    <name type="scientific">Penicillium canariense</name>
    <dbReference type="NCBI Taxonomy" id="189055"/>
    <lineage>
        <taxon>Eukaryota</taxon>
        <taxon>Fungi</taxon>
        <taxon>Dikarya</taxon>
        <taxon>Ascomycota</taxon>
        <taxon>Pezizomycotina</taxon>
        <taxon>Eurotiomycetes</taxon>
        <taxon>Eurotiomycetidae</taxon>
        <taxon>Eurotiales</taxon>
        <taxon>Aspergillaceae</taxon>
        <taxon>Penicillium</taxon>
    </lineage>
</organism>